<dbReference type="InterPro" id="IPR017907">
    <property type="entry name" value="Znf_RING_CS"/>
</dbReference>
<keyword evidence="3" id="KW-0862">Zinc</keyword>
<evidence type="ECO:0000313" key="9">
    <source>
        <dbReference type="Proteomes" id="UP000694402"/>
    </source>
</evidence>
<keyword evidence="2 4" id="KW-0863">Zinc-finger</keyword>
<evidence type="ECO:0000259" key="7">
    <source>
        <dbReference type="PROSITE" id="PS50119"/>
    </source>
</evidence>
<dbReference type="InterPro" id="IPR000315">
    <property type="entry name" value="Znf_B-box"/>
</dbReference>
<dbReference type="SUPFAM" id="SSF57845">
    <property type="entry name" value="B-box zinc-binding domain"/>
    <property type="match status" value="1"/>
</dbReference>
<dbReference type="InterPro" id="IPR058030">
    <property type="entry name" value="TRIM8/14/16/25/29/45/65_CC"/>
</dbReference>
<dbReference type="PROSITE" id="PS00518">
    <property type="entry name" value="ZF_RING_1"/>
    <property type="match status" value="1"/>
</dbReference>
<dbReference type="GeneTree" id="ENSGT01150000286950"/>
<dbReference type="InterPro" id="IPR001841">
    <property type="entry name" value="Znf_RING"/>
</dbReference>
<dbReference type="AlphaFoldDB" id="A0AAZ3R433"/>
<reference evidence="8" key="2">
    <citation type="submission" date="2025-08" db="UniProtKB">
        <authorList>
            <consortium name="Ensembl"/>
        </authorList>
    </citation>
    <scope>IDENTIFICATION</scope>
</reference>
<dbReference type="InterPro" id="IPR013083">
    <property type="entry name" value="Znf_RING/FYVE/PHD"/>
</dbReference>
<dbReference type="SMART" id="SM00184">
    <property type="entry name" value="RING"/>
    <property type="match status" value="1"/>
</dbReference>
<keyword evidence="5" id="KW-0175">Coiled coil</keyword>
<evidence type="ECO:0000256" key="4">
    <source>
        <dbReference type="PROSITE-ProRule" id="PRU00024"/>
    </source>
</evidence>
<gene>
    <name evidence="8" type="primary">LOC112222013</name>
</gene>
<protein>
    <submittedName>
        <fullName evidence="8">Uncharacterized protein</fullName>
    </submittedName>
</protein>
<evidence type="ECO:0000259" key="6">
    <source>
        <dbReference type="PROSITE" id="PS50089"/>
    </source>
</evidence>
<dbReference type="SUPFAM" id="SSF57850">
    <property type="entry name" value="RING/U-box"/>
    <property type="match status" value="1"/>
</dbReference>
<dbReference type="Ensembl" id="ENSOTST00005154460.1">
    <property type="protein sequence ID" value="ENSOTSP00005135150.1"/>
    <property type="gene ID" value="ENSOTSG00005011816.2"/>
</dbReference>
<dbReference type="PROSITE" id="PS50089">
    <property type="entry name" value="ZF_RING_2"/>
    <property type="match status" value="1"/>
</dbReference>
<evidence type="ECO:0000313" key="8">
    <source>
        <dbReference type="Ensembl" id="ENSOTSP00005135150.1"/>
    </source>
</evidence>
<dbReference type="Proteomes" id="UP000694402">
    <property type="component" value="Unassembled WGS sequence"/>
</dbReference>
<dbReference type="Pfam" id="PF13445">
    <property type="entry name" value="zf-RING_UBOX"/>
    <property type="match status" value="1"/>
</dbReference>
<dbReference type="GO" id="GO:0008270">
    <property type="term" value="F:zinc ion binding"/>
    <property type="evidence" value="ECO:0007669"/>
    <property type="project" value="UniProtKB-KW"/>
</dbReference>
<keyword evidence="1" id="KW-0479">Metal-binding</keyword>
<dbReference type="Gene3D" id="3.30.160.60">
    <property type="entry name" value="Classic Zinc Finger"/>
    <property type="match status" value="1"/>
</dbReference>
<dbReference type="PANTHER" id="PTHR25465:SF5">
    <property type="entry name" value="E3 UBIQUITIN_ISG15 LIGASE TRIM25-RELATED"/>
    <property type="match status" value="1"/>
</dbReference>
<dbReference type="Gene3D" id="3.30.40.10">
    <property type="entry name" value="Zinc/RING finger domain, C3HC4 (zinc finger)"/>
    <property type="match status" value="1"/>
</dbReference>
<dbReference type="Pfam" id="PF00643">
    <property type="entry name" value="zf-B_box"/>
    <property type="match status" value="1"/>
</dbReference>
<feature type="domain" description="B box-type" evidence="7">
    <location>
        <begin position="157"/>
        <end position="197"/>
    </location>
</feature>
<dbReference type="Gene3D" id="4.10.830.40">
    <property type="match status" value="1"/>
</dbReference>
<reference evidence="9" key="1">
    <citation type="journal article" date="2018" name="PLoS ONE">
        <title>Chinook salmon (Oncorhynchus tshawytscha) genome and transcriptome.</title>
        <authorList>
            <person name="Christensen K.A."/>
            <person name="Leong J.S."/>
            <person name="Sakhrani D."/>
            <person name="Biagi C.A."/>
            <person name="Minkley D.R."/>
            <person name="Withler R.E."/>
            <person name="Rondeau E.B."/>
            <person name="Koop B.F."/>
            <person name="Devlin R.H."/>
        </authorList>
    </citation>
    <scope>NUCLEOTIDE SEQUENCE [LARGE SCALE GENOMIC DNA]</scope>
</reference>
<evidence type="ECO:0000256" key="1">
    <source>
        <dbReference type="ARBA" id="ARBA00022723"/>
    </source>
</evidence>
<dbReference type="PANTHER" id="PTHR25465">
    <property type="entry name" value="B-BOX DOMAIN CONTAINING"/>
    <property type="match status" value="1"/>
</dbReference>
<feature type="domain" description="RING-type" evidence="6">
    <location>
        <begin position="13"/>
        <end position="61"/>
    </location>
</feature>
<dbReference type="Pfam" id="PF25600">
    <property type="entry name" value="TRIM_CC"/>
    <property type="match status" value="1"/>
</dbReference>
<dbReference type="CDD" id="cd16594">
    <property type="entry name" value="RING-HC_TRIM7-like_C-IV"/>
    <property type="match status" value="1"/>
</dbReference>
<feature type="coiled-coil region" evidence="5">
    <location>
        <begin position="255"/>
        <end position="304"/>
    </location>
</feature>
<dbReference type="InterPro" id="IPR051051">
    <property type="entry name" value="E3_ubiq-ligase_TRIM/RNF"/>
</dbReference>
<proteinExistence type="predicted"/>
<dbReference type="PROSITE" id="PS50119">
    <property type="entry name" value="ZF_BBOX"/>
    <property type="match status" value="1"/>
</dbReference>
<dbReference type="CDD" id="cd19769">
    <property type="entry name" value="Bbox2_TRIM16-like"/>
    <property type="match status" value="1"/>
</dbReference>
<reference evidence="8" key="3">
    <citation type="submission" date="2025-09" db="UniProtKB">
        <authorList>
            <consortium name="Ensembl"/>
        </authorList>
    </citation>
    <scope>IDENTIFICATION</scope>
</reference>
<dbReference type="InterPro" id="IPR027370">
    <property type="entry name" value="Znf-RING_euk"/>
</dbReference>
<keyword evidence="9" id="KW-1185">Reference proteome</keyword>
<sequence>MASKLWTKEEISCPVCLNTLTEPTTLPCGHNFCLDCIRKCWDESGSISSRSNAVSCCPYCRETFRLRPTLTKNSILEKMVEKLKTTLLDTSPGYPYDGPEDVVCDVCTLLGSRRKAKAVRACRECKLSYCQSHLRAHLDILLLQKHTLVGVVVKELQLEKLCPQHDKLLDMYCRLERRCICSLCAVEEHKSHQTVSAETERAKKQALLAVEQIKSNSKLQMKEELLTQLGEAAGSLKGFAQAAVEVSDMIFVELIHSLEKRRAEVRDSIKDREKTLAAQAARAETRLRQDITTLQRRNSDLEKLAQTQDSILFLQVTMVDRGRTDSKHHPPFEASSLLFKLNQHDRVISSLVLVNTHTCVNERLTDMMSAGPFVAGLKFSGNVFWGFSSFAWQRGTLQIIAIHLITLHNILECLQIAITQTEAADFVKMYICVILKTFGHDCTFNTSSRTFTSHIYAHIKSGYRQLTKTLDLVSAMILAGQLLVS</sequence>
<accession>A0AAZ3R433</accession>
<organism evidence="8 9">
    <name type="scientific">Oncorhynchus tshawytscha</name>
    <name type="common">Chinook salmon</name>
    <name type="synonym">Salmo tshawytscha</name>
    <dbReference type="NCBI Taxonomy" id="74940"/>
    <lineage>
        <taxon>Eukaryota</taxon>
        <taxon>Metazoa</taxon>
        <taxon>Chordata</taxon>
        <taxon>Craniata</taxon>
        <taxon>Vertebrata</taxon>
        <taxon>Euteleostomi</taxon>
        <taxon>Actinopterygii</taxon>
        <taxon>Neopterygii</taxon>
        <taxon>Teleostei</taxon>
        <taxon>Protacanthopterygii</taxon>
        <taxon>Salmoniformes</taxon>
        <taxon>Salmonidae</taxon>
        <taxon>Salmoninae</taxon>
        <taxon>Oncorhynchus</taxon>
    </lineage>
</organism>
<dbReference type="SMART" id="SM00336">
    <property type="entry name" value="BBOX"/>
    <property type="match status" value="1"/>
</dbReference>
<evidence type="ECO:0000256" key="2">
    <source>
        <dbReference type="ARBA" id="ARBA00022771"/>
    </source>
</evidence>
<evidence type="ECO:0000256" key="5">
    <source>
        <dbReference type="SAM" id="Coils"/>
    </source>
</evidence>
<evidence type="ECO:0000256" key="3">
    <source>
        <dbReference type="ARBA" id="ARBA00022833"/>
    </source>
</evidence>
<name>A0AAZ3R433_ONCTS</name>